<proteinExistence type="predicted"/>
<dbReference type="InterPro" id="IPR001680">
    <property type="entry name" value="WD40_rpt"/>
</dbReference>
<dbReference type="Gene3D" id="2.130.10.10">
    <property type="entry name" value="YVTN repeat-like/Quinoprotein amine dehydrogenase"/>
    <property type="match status" value="2"/>
</dbReference>
<dbReference type="InterPro" id="IPR004328">
    <property type="entry name" value="BRO1_dom"/>
</dbReference>
<dbReference type="InterPro" id="IPR015943">
    <property type="entry name" value="WD40/YVTN_repeat-like_dom_sf"/>
</dbReference>
<dbReference type="PANTHER" id="PTHR23030">
    <property type="entry name" value="PCD6 INTERACTING PROTEIN-RELATED"/>
    <property type="match status" value="1"/>
</dbReference>
<dbReference type="Gene3D" id="1.20.140.50">
    <property type="entry name" value="alix/aip1 like domains"/>
    <property type="match status" value="1"/>
</dbReference>
<keyword evidence="3" id="KW-0963">Cytoplasm</keyword>
<dbReference type="PROSITE" id="PS50294">
    <property type="entry name" value="WD_REPEATS_REGION"/>
    <property type="match status" value="3"/>
</dbReference>
<evidence type="ECO:0000259" key="10">
    <source>
        <dbReference type="PROSITE" id="PS51180"/>
    </source>
</evidence>
<feature type="region of interest" description="Disordered" evidence="9">
    <location>
        <begin position="1043"/>
        <end position="1140"/>
    </location>
</feature>
<comment type="caution">
    <text evidence="11">The sequence shown here is derived from an EMBL/GenBank/DDBJ whole genome shotgun (WGS) entry which is preliminary data.</text>
</comment>
<dbReference type="InterPro" id="IPR019775">
    <property type="entry name" value="WD40_repeat_CS"/>
</dbReference>
<dbReference type="PROSITE" id="PS51180">
    <property type="entry name" value="BRO1"/>
    <property type="match status" value="1"/>
</dbReference>
<dbReference type="Pfam" id="PF03097">
    <property type="entry name" value="BRO1"/>
    <property type="match status" value="1"/>
</dbReference>
<feature type="repeat" description="WD" evidence="8">
    <location>
        <begin position="249"/>
        <end position="290"/>
    </location>
</feature>
<protein>
    <recommendedName>
        <fullName evidence="7">BRO domain-containing protein 1</fullName>
    </recommendedName>
</protein>
<dbReference type="PROSITE" id="PS00678">
    <property type="entry name" value="WD_REPEATS_1"/>
    <property type="match status" value="2"/>
</dbReference>
<keyword evidence="12" id="KW-1185">Reference proteome</keyword>
<dbReference type="Pfam" id="PF13949">
    <property type="entry name" value="ALIX_LYPXL_bnd"/>
    <property type="match status" value="1"/>
</dbReference>
<dbReference type="PRINTS" id="PR00320">
    <property type="entry name" value="GPROTEINBRPT"/>
</dbReference>
<dbReference type="InterPro" id="IPR020472">
    <property type="entry name" value="WD40_PAC1"/>
</dbReference>
<dbReference type="STRING" id="1246581.A0A2H9THW8"/>
<evidence type="ECO:0000256" key="1">
    <source>
        <dbReference type="ARBA" id="ARBA00004177"/>
    </source>
</evidence>
<dbReference type="SMART" id="SM00320">
    <property type="entry name" value="WD40"/>
    <property type="match status" value="7"/>
</dbReference>
<evidence type="ECO:0000256" key="8">
    <source>
        <dbReference type="PROSITE-ProRule" id="PRU00221"/>
    </source>
</evidence>
<dbReference type="CDD" id="cd00200">
    <property type="entry name" value="WD40"/>
    <property type="match status" value="1"/>
</dbReference>
<dbReference type="InterPro" id="IPR038499">
    <property type="entry name" value="BRO1_sf"/>
</dbReference>
<evidence type="ECO:0000256" key="3">
    <source>
        <dbReference type="ARBA" id="ARBA00022490"/>
    </source>
</evidence>
<dbReference type="Gene3D" id="1.20.120.560">
    <property type="entry name" value="alix/aip1 in complex with the ypdl late domain"/>
    <property type="match status" value="1"/>
</dbReference>
<dbReference type="SMART" id="SM01041">
    <property type="entry name" value="BRO1"/>
    <property type="match status" value="1"/>
</dbReference>
<dbReference type="PROSITE" id="PS50082">
    <property type="entry name" value="WD_REPEATS_2"/>
    <property type="match status" value="5"/>
</dbReference>
<dbReference type="EMBL" id="MTSL01000178">
    <property type="protein sequence ID" value="PJF17352.1"/>
    <property type="molecule type" value="Genomic_DNA"/>
</dbReference>
<accession>A0A2H9THW8</accession>
<dbReference type="InterPro" id="IPR036322">
    <property type="entry name" value="WD40_repeat_dom_sf"/>
</dbReference>
<feature type="compositionally biased region" description="Polar residues" evidence="9">
    <location>
        <begin position="1044"/>
        <end position="1057"/>
    </location>
</feature>
<dbReference type="SUPFAM" id="SSF50978">
    <property type="entry name" value="WD40 repeat-like"/>
    <property type="match status" value="1"/>
</dbReference>
<dbReference type="PANTHER" id="PTHR23030:SF30">
    <property type="entry name" value="TYROSINE-PROTEIN PHOSPHATASE NON-RECEPTOR TYPE 23"/>
    <property type="match status" value="1"/>
</dbReference>
<dbReference type="GO" id="GO:0043328">
    <property type="term" value="P:protein transport to vacuole involved in ubiquitin-dependent protein catabolic process via the multivesicular body sorting pathway"/>
    <property type="evidence" value="ECO:0007669"/>
    <property type="project" value="TreeGrafter"/>
</dbReference>
<dbReference type="Pfam" id="PF00400">
    <property type="entry name" value="WD40"/>
    <property type="match status" value="4"/>
</dbReference>
<evidence type="ECO:0000256" key="5">
    <source>
        <dbReference type="ARBA" id="ARBA00022737"/>
    </source>
</evidence>
<feature type="repeat" description="WD" evidence="8">
    <location>
        <begin position="30"/>
        <end position="52"/>
    </location>
</feature>
<keyword evidence="6" id="KW-0967">Endosome</keyword>
<evidence type="ECO:0000256" key="9">
    <source>
        <dbReference type="SAM" id="MobiDB-lite"/>
    </source>
</evidence>
<reference evidence="11 12" key="1">
    <citation type="submission" date="2016-10" db="EMBL/GenBank/DDBJ databases">
        <title>The genome of Paramicrosporidium saccamoebae is the missing link in understanding Cryptomycota and Microsporidia evolution.</title>
        <authorList>
            <person name="Quandt C.A."/>
            <person name="Beaudet D."/>
            <person name="Corsaro D."/>
            <person name="Michel R."/>
            <person name="Corradi N."/>
            <person name="James T."/>
        </authorList>
    </citation>
    <scope>NUCLEOTIDE SEQUENCE [LARGE SCALE GENOMIC DNA]</scope>
    <source>
        <strain evidence="11 12">KSL3</strain>
    </source>
</reference>
<dbReference type="InterPro" id="IPR025304">
    <property type="entry name" value="ALIX_V_dom"/>
</dbReference>
<gene>
    <name evidence="11" type="ORF">PSACC_02808</name>
</gene>
<dbReference type="GO" id="GO:0005768">
    <property type="term" value="C:endosome"/>
    <property type="evidence" value="ECO:0007669"/>
    <property type="project" value="UniProtKB-SubCell"/>
</dbReference>
<dbReference type="OrthoDB" id="400at2759"/>
<sequence>MEHLTSMAASASEELVTLDAASLGPPAVVLATAGYDHTIRFWDVVRSSCIGTLQHNESQANCMALTRDKLRLAVGGNPAIRLFDTVAATQLTEEGVVNTTANVPPLHVFEGHIGNVVALGFHTDGDWLWSASEDGTVRIWDITSPEYLCQREISLGCTITSAAISPSQTELYVADQNGRVRVWDLASNTSLLEQYVEEGVQLRCISLSQDGNHMACIDHAGRLHLWRIAVTTAEDEDATLLSLHHLCTVQAHEQYGLKCLFSPDSSFILTTSSDSTARLWRITDPRLLTGSNGSLNRSFTELSEPQVLLELAQTFEGHSKWVWDCAFSADSAYVVTTSSDNTARLWDGSDLEVMQAVPLKKSLPVSFKALGTYIETGHHQDPEEYEVELKKLDDLRQAAINAVPSAEGLARLAEYHGQLSKLSTRFPIGEDGIKIAFSWFNFAGKEKKPKASIIVNIGATYSQMAAQESYGSVDGLKRAYNNFLNAAGAFESAGRCASGAPIPTTDLCESSISCLVAMMLAQAQECFVQKAILEKAVKDTTLAKLAMSTSAFFESAKSHVSKNSATGMFANYVDWLAGKAALYRGIAHYRKSTECLVASQYGREIVKLQEADEAVRDAKELIKRLPSELSNQITALAVSVTKNLERALKDNSLIYNDPLPARGAWGDCGAAVIVKATAFPDAAISSYTTAPCLFERLPVIHVSRILNSLAVTRDQIVSEQLVRLDAAVSTLEGAFTKHQLPGVVHSVLSPEGLPEALIAQSDEIREKGGFTALEEIREKVQNLRTDCSKIVNATTCTLDDEEAQDNNNRQRYGPQWTRALSSQLNKMLRGRLDELRMTLKQGEAADASFIEIYNEHIPSIISLSLSKEDLEDAVPASSSRNLGIPAAVVGEITAAIERKDHLIGCRNSLGEELGSAIGSVDIVARALELDGESDIEAVISKELRDAAESIGPKLDRLDSDIAEYLRFLERLMADFYESCPKIQTSMDERGVAFQRLNEAYNAYLALMPQLGAGQQFYTDLLEQLRSLQQVCADFAQNRLGELQEMSSQQPSAAQYPTQQPPVPGAWNPSIPVRYGAPQNVSPASYGAPDQGNPYPVVYPSGAHQPGAYPPGTYPPGAYPPGAYPPNNGPFGYQNPYYRPQ</sequence>
<dbReference type="Proteomes" id="UP000240830">
    <property type="component" value="Unassembled WGS sequence"/>
</dbReference>
<evidence type="ECO:0000256" key="2">
    <source>
        <dbReference type="ARBA" id="ARBA00004496"/>
    </source>
</evidence>
<organism evidence="11 12">
    <name type="scientific">Paramicrosporidium saccamoebae</name>
    <dbReference type="NCBI Taxonomy" id="1246581"/>
    <lineage>
        <taxon>Eukaryota</taxon>
        <taxon>Fungi</taxon>
        <taxon>Fungi incertae sedis</taxon>
        <taxon>Cryptomycota</taxon>
        <taxon>Cryptomycota incertae sedis</taxon>
        <taxon>Paramicrosporidium</taxon>
    </lineage>
</organism>
<feature type="repeat" description="WD" evidence="8">
    <location>
        <begin position="159"/>
        <end position="193"/>
    </location>
</feature>
<dbReference type="Gene3D" id="1.25.40.280">
    <property type="entry name" value="alix/aip1 like domains"/>
    <property type="match status" value="1"/>
</dbReference>
<feature type="compositionally biased region" description="Pro residues" evidence="9">
    <location>
        <begin position="1107"/>
        <end position="1127"/>
    </location>
</feature>
<evidence type="ECO:0000256" key="7">
    <source>
        <dbReference type="ARBA" id="ARBA00041284"/>
    </source>
</evidence>
<evidence type="ECO:0000313" key="12">
    <source>
        <dbReference type="Proteomes" id="UP000240830"/>
    </source>
</evidence>
<keyword evidence="5" id="KW-0677">Repeat</keyword>
<evidence type="ECO:0000256" key="4">
    <source>
        <dbReference type="ARBA" id="ARBA00022574"/>
    </source>
</evidence>
<evidence type="ECO:0000313" key="11">
    <source>
        <dbReference type="EMBL" id="PJF17352.1"/>
    </source>
</evidence>
<comment type="subcellular location">
    <subcellularLocation>
        <location evidence="2">Cytoplasm</location>
    </subcellularLocation>
    <subcellularLocation>
        <location evidence="1">Endosome</location>
    </subcellularLocation>
</comment>
<feature type="repeat" description="WD" evidence="8">
    <location>
        <begin position="315"/>
        <end position="356"/>
    </location>
</feature>
<name>A0A2H9THW8_9FUNG</name>
<dbReference type="AlphaFoldDB" id="A0A2H9THW8"/>
<keyword evidence="4 8" id="KW-0853">WD repeat</keyword>
<feature type="repeat" description="WD" evidence="8">
    <location>
        <begin position="109"/>
        <end position="150"/>
    </location>
</feature>
<evidence type="ECO:0000256" key="6">
    <source>
        <dbReference type="ARBA" id="ARBA00022753"/>
    </source>
</evidence>
<feature type="domain" description="BRO1" evidence="10">
    <location>
        <begin position="353"/>
        <end position="731"/>
    </location>
</feature>